<dbReference type="GO" id="GO:0009089">
    <property type="term" value="P:lysine biosynthetic process via diaminopimelate"/>
    <property type="evidence" value="ECO:0007669"/>
    <property type="project" value="UniProtKB-UniRule"/>
</dbReference>
<name>A0A0U2V6N9_9EURY</name>
<dbReference type="OrthoDB" id="18565at2157"/>
<dbReference type="Gene3D" id="2.40.37.10">
    <property type="entry name" value="Lyase, Ornithine Decarboxylase, Chain A, domain 1"/>
    <property type="match status" value="1"/>
</dbReference>
<feature type="binding site" evidence="5">
    <location>
        <position position="352"/>
    </location>
    <ligand>
        <name>substrate</name>
    </ligand>
</feature>
<dbReference type="HAMAP" id="MF_02120">
    <property type="entry name" value="LysA"/>
    <property type="match status" value="1"/>
</dbReference>
<dbReference type="InterPro" id="IPR022644">
    <property type="entry name" value="De-COase2_N"/>
</dbReference>
<evidence type="ECO:0000256" key="4">
    <source>
        <dbReference type="ARBA" id="ARBA00023239"/>
    </source>
</evidence>
<comment type="pathway">
    <text evidence="5 8">Amino-acid biosynthesis; L-lysine biosynthesis via DAP pathway; L-lysine from DL-2,6-diaminopimelate: step 1/1.</text>
</comment>
<dbReference type="PROSITE" id="PS00878">
    <property type="entry name" value="ODR_DC_2_1"/>
    <property type="match status" value="1"/>
</dbReference>
<dbReference type="InterPro" id="IPR029066">
    <property type="entry name" value="PLP-binding_barrel"/>
</dbReference>
<feature type="active site" description="Proton donor" evidence="7">
    <location>
        <position position="351"/>
    </location>
</feature>
<dbReference type="InterPro" id="IPR000183">
    <property type="entry name" value="Orn/DAP/Arg_de-COase"/>
</dbReference>
<dbReference type="NCBIfam" id="TIGR01048">
    <property type="entry name" value="lysA"/>
    <property type="match status" value="1"/>
</dbReference>
<evidence type="ECO:0000256" key="2">
    <source>
        <dbReference type="ARBA" id="ARBA00022793"/>
    </source>
</evidence>
<feature type="domain" description="Orn/DAP/Arg decarboxylase 2 N-terminal" evidence="9">
    <location>
        <begin position="44"/>
        <end position="288"/>
    </location>
</feature>
<feature type="binding site" evidence="5">
    <location>
        <position position="380"/>
    </location>
    <ligand>
        <name>pyridoxal 5'-phosphate</name>
        <dbReference type="ChEBI" id="CHEBI:597326"/>
    </ligand>
</feature>
<comment type="similarity">
    <text evidence="5">Belongs to the Orn/Lys/Arg decarboxylase class-II family. LysA subfamily.</text>
</comment>
<dbReference type="Gene3D" id="3.20.20.10">
    <property type="entry name" value="Alanine racemase"/>
    <property type="match status" value="1"/>
</dbReference>
<dbReference type="PANTHER" id="PTHR43727:SF2">
    <property type="entry name" value="GROUP IV DECARBOXYLASE"/>
    <property type="match status" value="1"/>
</dbReference>
<dbReference type="PRINTS" id="PR01179">
    <property type="entry name" value="ODADCRBXLASE"/>
</dbReference>
<comment type="cofactor">
    <cofactor evidence="1 5 7 8">
        <name>pyridoxal 5'-phosphate</name>
        <dbReference type="ChEBI" id="CHEBI:597326"/>
    </cofactor>
</comment>
<evidence type="ECO:0000256" key="7">
    <source>
        <dbReference type="PIRSR" id="PIRSR600183-50"/>
    </source>
</evidence>
<dbReference type="AlphaFoldDB" id="A0A0U2V6N9"/>
<keyword evidence="2 5" id="KW-0210">Decarboxylase</keyword>
<dbReference type="PANTHER" id="PTHR43727">
    <property type="entry name" value="DIAMINOPIMELATE DECARBOXYLASE"/>
    <property type="match status" value="1"/>
</dbReference>
<keyword evidence="11" id="KW-1185">Reference proteome</keyword>
<comment type="catalytic activity">
    <reaction evidence="5 8">
        <text>meso-2,6-diaminopimelate + H(+) = L-lysine + CO2</text>
        <dbReference type="Rhea" id="RHEA:15101"/>
        <dbReference type="ChEBI" id="CHEBI:15378"/>
        <dbReference type="ChEBI" id="CHEBI:16526"/>
        <dbReference type="ChEBI" id="CHEBI:32551"/>
        <dbReference type="ChEBI" id="CHEBI:57791"/>
        <dbReference type="EC" id="4.1.1.20"/>
    </reaction>
</comment>
<dbReference type="CDD" id="cd06828">
    <property type="entry name" value="PLPDE_III_DapDC"/>
    <property type="match status" value="1"/>
</dbReference>
<dbReference type="InterPro" id="IPR022653">
    <property type="entry name" value="De-COase2_pyr-phos_BS"/>
</dbReference>
<keyword evidence="3 5" id="KW-0663">Pyridoxal phosphate</keyword>
<evidence type="ECO:0000256" key="1">
    <source>
        <dbReference type="ARBA" id="ARBA00001933"/>
    </source>
</evidence>
<dbReference type="GO" id="GO:0030170">
    <property type="term" value="F:pyridoxal phosphate binding"/>
    <property type="evidence" value="ECO:0007669"/>
    <property type="project" value="UniProtKB-UniRule"/>
</dbReference>
<dbReference type="PRINTS" id="PR01181">
    <property type="entry name" value="DAPDCRBXLASE"/>
</dbReference>
<dbReference type="UniPathway" id="UPA00034">
    <property type="reaction ID" value="UER00027"/>
</dbReference>
<feature type="binding site" evidence="5">
    <location>
        <position position="380"/>
    </location>
    <ligand>
        <name>substrate</name>
    </ligand>
</feature>
<dbReference type="SUPFAM" id="SSF50621">
    <property type="entry name" value="Alanine racemase C-terminal domain-like"/>
    <property type="match status" value="1"/>
</dbReference>
<dbReference type="GeneID" id="26737170"/>
<protein>
    <recommendedName>
        <fullName evidence="5 6">Diaminopimelate decarboxylase</fullName>
        <shortName evidence="5">DAP decarboxylase</shortName>
        <shortName evidence="5">DAPDC</shortName>
        <ecNumber evidence="5 6">4.1.1.20</ecNumber>
    </recommendedName>
</protein>
<comment type="function">
    <text evidence="5">Specifically catalyzes the decarboxylation of meso-diaminopimelate (meso-DAP) to L-lysine.</text>
</comment>
<feature type="binding site" evidence="5">
    <location>
        <position position="320"/>
    </location>
    <ligand>
        <name>substrate</name>
    </ligand>
</feature>
<feature type="binding site" evidence="5">
    <location>
        <begin position="282"/>
        <end position="285"/>
    </location>
    <ligand>
        <name>pyridoxal 5'-phosphate</name>
        <dbReference type="ChEBI" id="CHEBI:597326"/>
    </ligand>
</feature>
<feature type="binding site" evidence="5">
    <location>
        <position position="285"/>
    </location>
    <ligand>
        <name>substrate</name>
    </ligand>
</feature>
<feature type="modified residue" description="N6-(pyridoxal phosphate)lysine" evidence="5 7">
    <location>
        <position position="64"/>
    </location>
</feature>
<proteinExistence type="inferred from homology"/>
<evidence type="ECO:0000256" key="5">
    <source>
        <dbReference type="HAMAP-Rule" id="MF_02120"/>
    </source>
</evidence>
<dbReference type="KEGG" id="mmil:sm9_2214"/>
<dbReference type="InterPro" id="IPR009006">
    <property type="entry name" value="Ala_racemase/Decarboxylase_C"/>
</dbReference>
<feature type="binding site" evidence="5">
    <location>
        <position position="240"/>
    </location>
    <ligand>
        <name>pyridoxal 5'-phosphate</name>
        <dbReference type="ChEBI" id="CHEBI:597326"/>
    </ligand>
</feature>
<gene>
    <name evidence="5 10" type="primary">lysA</name>
    <name evidence="10" type="ORF">sm9_2214</name>
</gene>
<sequence>MDLNIKVNEKNHLDIGGADAVDIAEEFGTPTYVIDENRIRDNYNRFYSAFSKYYPDFKVFYACKANTNLAVMKILESEGCCIDAVSPGEVYTAKKLGFDGQRILFTGNNITNEELKFVHEEGAVLNIDSVSALNRLAKIIDPEGVKISFRVNPMVGAGHHDHCITGGVMSKFGIMDSEASEVYQQAKDLGFNPVGMHSHIGSGILDPEPFKLAIESTMDIAGKVHQDVGIDFEFVDFGGGVGIPYTPEEKIVDLDKFAEVNIGLFKEKLEEFDMGSPTMYLEPGRFLVGDASVLLVTVNSVKQSYRKFIGVDAGFHTLLRPAMYDSYHHIVDASKMDAPNTQEVDIAGNVCESGDLFARDRPMPDVEEGDVLGIMNAGAYGFTMSSNYNSRPLASEILVTDGKCQIVRERQSFEDLYAQQIIPDHLK</sequence>
<dbReference type="RefSeq" id="WP_058740170.1">
    <property type="nucleotide sequence ID" value="NZ_CP011266.1"/>
</dbReference>
<dbReference type="GO" id="GO:0008836">
    <property type="term" value="F:diaminopimelate decarboxylase activity"/>
    <property type="evidence" value="ECO:0007669"/>
    <property type="project" value="UniProtKB-UniRule"/>
</dbReference>
<evidence type="ECO:0000256" key="8">
    <source>
        <dbReference type="RuleBase" id="RU003738"/>
    </source>
</evidence>
<feature type="binding site" evidence="5">
    <location>
        <position position="324"/>
    </location>
    <ligand>
        <name>substrate</name>
    </ligand>
</feature>
<evidence type="ECO:0000256" key="3">
    <source>
        <dbReference type="ARBA" id="ARBA00022898"/>
    </source>
</evidence>
<keyword evidence="4 5" id="KW-0456">Lyase</keyword>
<dbReference type="PATRIC" id="fig|230361.4.peg.2287"/>
<comment type="subunit">
    <text evidence="5">Homodimer.</text>
</comment>
<evidence type="ECO:0000313" key="11">
    <source>
        <dbReference type="Proteomes" id="UP000067738"/>
    </source>
</evidence>
<dbReference type="InterPro" id="IPR002986">
    <property type="entry name" value="DAP_deCOOHase_LysA"/>
</dbReference>
<evidence type="ECO:0000313" key="10">
    <source>
        <dbReference type="EMBL" id="ALT69970.1"/>
    </source>
</evidence>
<dbReference type="FunFam" id="3.20.20.10:FF:000003">
    <property type="entry name" value="Diaminopimelate decarboxylase"/>
    <property type="match status" value="1"/>
</dbReference>
<dbReference type="Pfam" id="PF02784">
    <property type="entry name" value="Orn_Arg_deC_N"/>
    <property type="match status" value="1"/>
</dbReference>
<organism evidence="10 11">
    <name type="scientific">Methanobrevibacter millerae</name>
    <dbReference type="NCBI Taxonomy" id="230361"/>
    <lineage>
        <taxon>Archaea</taxon>
        <taxon>Methanobacteriati</taxon>
        <taxon>Methanobacteriota</taxon>
        <taxon>Methanomada group</taxon>
        <taxon>Methanobacteria</taxon>
        <taxon>Methanobacteriales</taxon>
        <taxon>Methanobacteriaceae</taxon>
        <taxon>Methanobrevibacter</taxon>
    </lineage>
</organism>
<dbReference type="EMBL" id="CP011266">
    <property type="protein sequence ID" value="ALT69970.1"/>
    <property type="molecule type" value="Genomic_DNA"/>
</dbReference>
<dbReference type="EC" id="4.1.1.20" evidence="5 6"/>
<evidence type="ECO:0000259" key="9">
    <source>
        <dbReference type="Pfam" id="PF02784"/>
    </source>
</evidence>
<dbReference type="SUPFAM" id="SSF51419">
    <property type="entry name" value="PLP-binding barrel"/>
    <property type="match status" value="1"/>
</dbReference>
<accession>A0A0U2V6N9</accession>
<evidence type="ECO:0000256" key="6">
    <source>
        <dbReference type="NCBIfam" id="TIGR01048"/>
    </source>
</evidence>
<reference evidence="10 11" key="1">
    <citation type="submission" date="2015-04" db="EMBL/GenBank/DDBJ databases">
        <title>The complete genome sequence of the rumen methanogen Methanobrevibacter millerae SM9.</title>
        <authorList>
            <person name="Leahy S.C."/>
            <person name="Kelly W.J."/>
            <person name="Pacheco D.M."/>
            <person name="Li D."/>
            <person name="Altermann E."/>
            <person name="Attwood G.T."/>
        </authorList>
    </citation>
    <scope>NUCLEOTIDE SEQUENCE [LARGE SCALE GENOMIC DNA]</scope>
    <source>
        <strain evidence="10 11">SM9</strain>
    </source>
</reference>
<dbReference type="Proteomes" id="UP000067738">
    <property type="component" value="Chromosome"/>
</dbReference>
<keyword evidence="5 8" id="KW-0457">Lysine biosynthesis</keyword>
<keyword evidence="5" id="KW-0028">Amino-acid biosynthesis</keyword>